<reference evidence="2" key="1">
    <citation type="submission" date="2025-08" db="UniProtKB">
        <authorList>
            <consortium name="RefSeq"/>
        </authorList>
    </citation>
    <scope>IDENTIFICATION</scope>
    <source>
        <tissue evidence="2">Young leaves</tissue>
    </source>
</reference>
<keyword evidence="1" id="KW-1185">Reference proteome</keyword>
<dbReference type="SUPFAM" id="SSF51197">
    <property type="entry name" value="Clavaminate synthase-like"/>
    <property type="match status" value="1"/>
</dbReference>
<gene>
    <name evidence="2" type="primary">LOC103697315</name>
</gene>
<evidence type="ECO:0000313" key="2">
    <source>
        <dbReference type="RefSeq" id="XP_038975399.1"/>
    </source>
</evidence>
<dbReference type="AlphaFoldDB" id="A0A8B8ZVI8"/>
<evidence type="ECO:0000313" key="1">
    <source>
        <dbReference type="Proteomes" id="UP000228380"/>
    </source>
</evidence>
<accession>A0A8B8ZVI8</accession>
<dbReference type="InterPro" id="IPR027443">
    <property type="entry name" value="IPNS-like_sf"/>
</dbReference>
<dbReference type="Gene3D" id="2.60.120.330">
    <property type="entry name" value="B-lactam Antibiotic, Isopenicillin N Synthase, Chain"/>
    <property type="match status" value="1"/>
</dbReference>
<sequence length="275" mass="30848">MGSRNSIIASSSISAKLLSSLSSHDGLGLCGAQICDKAIGSRELEQSIINMETAKRCLVHYNSMLDNLILKKNYRMKGSIKKVHSIKIYPSNFHESTMSGSIFPMSEKEPLDELLIENSLIEDRFCRNFLSCLWKQWHYDYGIFTILTTPLFTSPECSSPDGHTYLQLFDTKKNNLFVVKSPPESFFIQVGEAADILSCGKLCITLILLADLLKYSETSRKLLSSFETSGSCDQKNKNLQKSPLSSRLRDGMTLAEFSRETTRQYYSDSGPQSVS</sequence>
<protein>
    <submittedName>
        <fullName evidence="2">Uncharacterized protein LOC103697315</fullName>
    </submittedName>
</protein>
<dbReference type="OrthoDB" id="438224at2759"/>
<dbReference type="PANTHER" id="PTHR48253:SF2">
    <property type="entry name" value="ISOPENICILLIN N SYNTHASE-LIKE FE(2+) 2OG DIOXYGENASE DOMAIN-CONTAINING PROTEIN"/>
    <property type="match status" value="1"/>
</dbReference>
<dbReference type="KEGG" id="pda:103697315"/>
<organism evidence="1 2">
    <name type="scientific">Phoenix dactylifera</name>
    <name type="common">Date palm</name>
    <dbReference type="NCBI Taxonomy" id="42345"/>
    <lineage>
        <taxon>Eukaryota</taxon>
        <taxon>Viridiplantae</taxon>
        <taxon>Streptophyta</taxon>
        <taxon>Embryophyta</taxon>
        <taxon>Tracheophyta</taxon>
        <taxon>Spermatophyta</taxon>
        <taxon>Magnoliopsida</taxon>
        <taxon>Liliopsida</taxon>
        <taxon>Arecaceae</taxon>
        <taxon>Coryphoideae</taxon>
        <taxon>Phoeniceae</taxon>
        <taxon>Phoenix</taxon>
    </lineage>
</organism>
<proteinExistence type="predicted"/>
<name>A0A8B8ZVI8_PHODC</name>
<dbReference type="GeneID" id="103697315"/>
<dbReference type="Proteomes" id="UP000228380">
    <property type="component" value="Unplaced"/>
</dbReference>
<dbReference type="RefSeq" id="XP_038975399.1">
    <property type="nucleotide sequence ID" value="XM_039119471.1"/>
</dbReference>
<dbReference type="PANTHER" id="PTHR48253">
    <property type="match status" value="1"/>
</dbReference>